<dbReference type="InterPro" id="IPR006439">
    <property type="entry name" value="HAD-SF_hydro_IA"/>
</dbReference>
<dbReference type="Proteomes" id="UP000199012">
    <property type="component" value="Unassembled WGS sequence"/>
</dbReference>
<dbReference type="CDD" id="cd07505">
    <property type="entry name" value="HAD_BPGM-like"/>
    <property type="match status" value="1"/>
</dbReference>
<dbReference type="Pfam" id="PF00702">
    <property type="entry name" value="Hydrolase"/>
    <property type="match status" value="1"/>
</dbReference>
<dbReference type="SFLD" id="SFLDG01129">
    <property type="entry name" value="C1.5:_HAD__Beta-PGM__Phosphata"/>
    <property type="match status" value="1"/>
</dbReference>
<dbReference type="EMBL" id="FOKA01000012">
    <property type="protein sequence ID" value="SFB27651.1"/>
    <property type="molecule type" value="Genomic_DNA"/>
</dbReference>
<dbReference type="Gene3D" id="3.40.50.1000">
    <property type="entry name" value="HAD superfamily/HAD-like"/>
    <property type="match status" value="1"/>
</dbReference>
<name>A0A1I0ZQ75_9CELL</name>
<dbReference type="InterPro" id="IPR023214">
    <property type="entry name" value="HAD_sf"/>
</dbReference>
<sequence>MHPTPVTPAELPAVLPAAVLFDMDGTLIDSEPFWIAAETDLVTAHGGTWSHADGMALVGRPMRYSAGVLQARGVDLGVEEIVAELNARMAAAVAARTPWQPGALELVRAVRAAGVPTALVTSSFRTLADPFAAATGLFDVVVAGDDVEHPKPDPEPYLRGADLLGVDVTACVALEDSPSGIASALASGARTLAVEAVVPVQEQPGLSVVRSLVDVDLAVLARVAAGEVLRRADAA</sequence>
<proteinExistence type="predicted"/>
<dbReference type="InterPro" id="IPR036412">
    <property type="entry name" value="HAD-like_sf"/>
</dbReference>
<dbReference type="PANTHER" id="PTHR43481:SF4">
    <property type="entry name" value="GLYCEROL-1-PHOSPHATE PHOSPHOHYDROLASE 1-RELATED"/>
    <property type="match status" value="1"/>
</dbReference>
<dbReference type="SFLD" id="SFLDS00003">
    <property type="entry name" value="Haloacid_Dehalogenase"/>
    <property type="match status" value="1"/>
</dbReference>
<gene>
    <name evidence="1" type="ORF">SAMN05421867_11245</name>
</gene>
<dbReference type="NCBIfam" id="TIGR01509">
    <property type="entry name" value="HAD-SF-IA-v3"/>
    <property type="match status" value="1"/>
</dbReference>
<organism evidence="1 2">
    <name type="scientific">Cellulomonas marina</name>
    <dbReference type="NCBI Taxonomy" id="988821"/>
    <lineage>
        <taxon>Bacteria</taxon>
        <taxon>Bacillati</taxon>
        <taxon>Actinomycetota</taxon>
        <taxon>Actinomycetes</taxon>
        <taxon>Micrococcales</taxon>
        <taxon>Cellulomonadaceae</taxon>
        <taxon>Cellulomonas</taxon>
    </lineage>
</organism>
<reference evidence="2" key="1">
    <citation type="submission" date="2016-10" db="EMBL/GenBank/DDBJ databases">
        <authorList>
            <person name="Varghese N."/>
            <person name="Submissions S."/>
        </authorList>
    </citation>
    <scope>NUCLEOTIDE SEQUENCE [LARGE SCALE GENOMIC DNA]</scope>
    <source>
        <strain evidence="2">CGMCC 4.6945</strain>
    </source>
</reference>
<dbReference type="InterPro" id="IPR051806">
    <property type="entry name" value="HAD-like_SPP"/>
</dbReference>
<evidence type="ECO:0000313" key="2">
    <source>
        <dbReference type="Proteomes" id="UP000199012"/>
    </source>
</evidence>
<dbReference type="Gene3D" id="1.10.150.240">
    <property type="entry name" value="Putative phosphatase, domain 2"/>
    <property type="match status" value="1"/>
</dbReference>
<dbReference type="GO" id="GO:0050308">
    <property type="term" value="F:sugar-phosphatase activity"/>
    <property type="evidence" value="ECO:0007669"/>
    <property type="project" value="TreeGrafter"/>
</dbReference>
<protein>
    <submittedName>
        <fullName evidence="1">Haloacid dehalogenase superfamily, subfamily IA, variant 3 with third motif having DD or ED</fullName>
    </submittedName>
</protein>
<keyword evidence="2" id="KW-1185">Reference proteome</keyword>
<dbReference type="STRING" id="988821.SAMN05421867_11245"/>
<dbReference type="RefSeq" id="WP_275407338.1">
    <property type="nucleotide sequence ID" value="NZ_BONM01000009.1"/>
</dbReference>
<evidence type="ECO:0000313" key="1">
    <source>
        <dbReference type="EMBL" id="SFB27651.1"/>
    </source>
</evidence>
<dbReference type="InterPro" id="IPR023198">
    <property type="entry name" value="PGP-like_dom2"/>
</dbReference>
<dbReference type="AlphaFoldDB" id="A0A1I0ZQ75"/>
<accession>A0A1I0ZQ75</accession>
<dbReference type="SUPFAM" id="SSF56784">
    <property type="entry name" value="HAD-like"/>
    <property type="match status" value="1"/>
</dbReference>
<dbReference type="PANTHER" id="PTHR43481">
    <property type="entry name" value="FRUCTOSE-1-PHOSPHATE PHOSPHATASE"/>
    <property type="match status" value="1"/>
</dbReference>